<evidence type="ECO:0000313" key="2">
    <source>
        <dbReference type="EMBL" id="KAJ1142378.1"/>
    </source>
</evidence>
<protein>
    <submittedName>
        <fullName evidence="2">Uncharacterized protein</fullName>
    </submittedName>
</protein>
<evidence type="ECO:0000313" key="3">
    <source>
        <dbReference type="Proteomes" id="UP001066276"/>
    </source>
</evidence>
<comment type="caution">
    <text evidence="2">The sequence shown here is derived from an EMBL/GenBank/DDBJ whole genome shotgun (WGS) entry which is preliminary data.</text>
</comment>
<keyword evidence="3" id="KW-1185">Reference proteome</keyword>
<proteinExistence type="predicted"/>
<reference evidence="2" key="1">
    <citation type="journal article" date="2022" name="bioRxiv">
        <title>Sequencing and chromosome-scale assembly of the giantPleurodeles waltlgenome.</title>
        <authorList>
            <person name="Brown T."/>
            <person name="Elewa A."/>
            <person name="Iarovenko S."/>
            <person name="Subramanian E."/>
            <person name="Araus A.J."/>
            <person name="Petzold A."/>
            <person name="Susuki M."/>
            <person name="Suzuki K.-i.T."/>
            <person name="Hayashi T."/>
            <person name="Toyoda A."/>
            <person name="Oliveira C."/>
            <person name="Osipova E."/>
            <person name="Leigh N.D."/>
            <person name="Simon A."/>
            <person name="Yun M.H."/>
        </authorList>
    </citation>
    <scope>NUCLEOTIDE SEQUENCE</scope>
    <source>
        <strain evidence="2">20211129_DDA</strain>
        <tissue evidence="2">Liver</tissue>
    </source>
</reference>
<feature type="compositionally biased region" description="Polar residues" evidence="1">
    <location>
        <begin position="68"/>
        <end position="83"/>
    </location>
</feature>
<evidence type="ECO:0000256" key="1">
    <source>
        <dbReference type="SAM" id="MobiDB-lite"/>
    </source>
</evidence>
<name>A0AAV7QVC9_PLEWA</name>
<sequence>MVRGARLSEMKPGLRNRTRAWPSPIATGEAVRSAWLETYRMGPNKAQNEEPGPSQHWGKMRRTRGLMGNTQVTKPTQQQTSQGKKAALQTAASL</sequence>
<organism evidence="2 3">
    <name type="scientific">Pleurodeles waltl</name>
    <name type="common">Iberian ribbed newt</name>
    <dbReference type="NCBI Taxonomy" id="8319"/>
    <lineage>
        <taxon>Eukaryota</taxon>
        <taxon>Metazoa</taxon>
        <taxon>Chordata</taxon>
        <taxon>Craniata</taxon>
        <taxon>Vertebrata</taxon>
        <taxon>Euteleostomi</taxon>
        <taxon>Amphibia</taxon>
        <taxon>Batrachia</taxon>
        <taxon>Caudata</taxon>
        <taxon>Salamandroidea</taxon>
        <taxon>Salamandridae</taxon>
        <taxon>Pleurodelinae</taxon>
        <taxon>Pleurodeles</taxon>
    </lineage>
</organism>
<dbReference type="Proteomes" id="UP001066276">
    <property type="component" value="Chromosome 6"/>
</dbReference>
<dbReference type="EMBL" id="JANPWB010000010">
    <property type="protein sequence ID" value="KAJ1142378.1"/>
    <property type="molecule type" value="Genomic_DNA"/>
</dbReference>
<dbReference type="AlphaFoldDB" id="A0AAV7QVC9"/>
<gene>
    <name evidence="2" type="ORF">NDU88_008704</name>
</gene>
<feature type="region of interest" description="Disordered" evidence="1">
    <location>
        <begin position="43"/>
        <end position="94"/>
    </location>
</feature>
<feature type="region of interest" description="Disordered" evidence="1">
    <location>
        <begin position="1"/>
        <end position="21"/>
    </location>
</feature>
<accession>A0AAV7QVC9</accession>